<keyword evidence="7" id="KW-0968">Cytoplasmic vesicle</keyword>
<evidence type="ECO:0000256" key="6">
    <source>
        <dbReference type="ARBA" id="ARBA00023136"/>
    </source>
</evidence>
<comment type="caution">
    <text evidence="9">The sequence shown here is derived from an EMBL/GenBank/DDBJ whole genome shotgun (WGS) entry which is preliminary data.</text>
</comment>
<dbReference type="GO" id="GO:1901981">
    <property type="term" value="F:phosphatidylinositol phosphate binding"/>
    <property type="evidence" value="ECO:0007669"/>
    <property type="project" value="TreeGrafter"/>
</dbReference>
<proteinExistence type="inferred from homology"/>
<protein>
    <submittedName>
        <fullName evidence="9">SNX24</fullName>
    </submittedName>
</protein>
<reference evidence="9" key="1">
    <citation type="submission" date="2020-06" db="EMBL/GenBank/DDBJ databases">
        <title>Draft genome of Bugula neritina, a colonial animal packing powerful symbionts and potential medicines.</title>
        <authorList>
            <person name="Rayko M."/>
        </authorList>
    </citation>
    <scope>NUCLEOTIDE SEQUENCE [LARGE SCALE GENOMIC DNA]</scope>
    <source>
        <strain evidence="9">Kwan_BN1</strain>
    </source>
</reference>
<gene>
    <name evidence="9" type="ORF">EB796_000950</name>
</gene>
<accession>A0A7J7KRH0</accession>
<dbReference type="PROSITE" id="PS50195">
    <property type="entry name" value="PX"/>
    <property type="match status" value="1"/>
</dbReference>
<evidence type="ECO:0000256" key="3">
    <source>
        <dbReference type="ARBA" id="ARBA00022448"/>
    </source>
</evidence>
<dbReference type="OrthoDB" id="93876at2759"/>
<keyword evidence="6" id="KW-0472">Membrane</keyword>
<dbReference type="Gene3D" id="3.30.1520.10">
    <property type="entry name" value="Phox-like domain"/>
    <property type="match status" value="1"/>
</dbReference>
<evidence type="ECO:0000256" key="7">
    <source>
        <dbReference type="ARBA" id="ARBA00023329"/>
    </source>
</evidence>
<name>A0A7J7KRH0_BUGNE</name>
<evidence type="ECO:0000313" key="9">
    <source>
        <dbReference type="EMBL" id="KAF6040747.1"/>
    </source>
</evidence>
<keyword evidence="5" id="KW-0446">Lipid-binding</keyword>
<evidence type="ECO:0000256" key="5">
    <source>
        <dbReference type="ARBA" id="ARBA00023121"/>
    </source>
</evidence>
<dbReference type="SMART" id="SM00312">
    <property type="entry name" value="PX"/>
    <property type="match status" value="1"/>
</dbReference>
<comment type="subcellular location">
    <subcellularLocation>
        <location evidence="1">Cytoplasmic vesicle membrane</location>
        <topology evidence="1">Peripheral membrane protein</topology>
        <orientation evidence="1">Cytoplasmic side</orientation>
    </subcellularLocation>
</comment>
<dbReference type="GO" id="GO:0015031">
    <property type="term" value="P:protein transport"/>
    <property type="evidence" value="ECO:0007669"/>
    <property type="project" value="UniProtKB-KW"/>
</dbReference>
<dbReference type="InterPro" id="IPR001683">
    <property type="entry name" value="PX_dom"/>
</dbReference>
<evidence type="ECO:0000313" key="10">
    <source>
        <dbReference type="Proteomes" id="UP000593567"/>
    </source>
</evidence>
<keyword evidence="10" id="KW-1185">Reference proteome</keyword>
<evidence type="ECO:0000256" key="1">
    <source>
        <dbReference type="ARBA" id="ARBA00004180"/>
    </source>
</evidence>
<evidence type="ECO:0000259" key="8">
    <source>
        <dbReference type="PROSITE" id="PS50195"/>
    </source>
</evidence>
<organism evidence="9 10">
    <name type="scientific">Bugula neritina</name>
    <name type="common">Brown bryozoan</name>
    <name type="synonym">Sertularia neritina</name>
    <dbReference type="NCBI Taxonomy" id="10212"/>
    <lineage>
        <taxon>Eukaryota</taxon>
        <taxon>Metazoa</taxon>
        <taxon>Spiralia</taxon>
        <taxon>Lophotrochozoa</taxon>
        <taxon>Bryozoa</taxon>
        <taxon>Gymnolaemata</taxon>
        <taxon>Cheilostomatida</taxon>
        <taxon>Flustrina</taxon>
        <taxon>Buguloidea</taxon>
        <taxon>Bugulidae</taxon>
        <taxon>Bugula</taxon>
    </lineage>
</organism>
<evidence type="ECO:0000256" key="4">
    <source>
        <dbReference type="ARBA" id="ARBA00022927"/>
    </source>
</evidence>
<dbReference type="PANTHER" id="PTHR15813">
    <property type="entry name" value="SORTING NEXIN-22 AND 24"/>
    <property type="match status" value="1"/>
</dbReference>
<sequence length="163" mass="18477">MFSGAAKLLFDAICYRYFIVDVYVNGVKHVIEKRYSEFEELHKTLKKEISVPYFPPKKVLNKSTKFIEERRSQLEAYLQHILKTSEYTAALLTFLNISQEDTTDGNASNGVNDSAYNSSSFNNDQLSMCPFGKSDSSIDQVSHSNSASPDIILQGIYRTMYAT</sequence>
<dbReference type="Proteomes" id="UP000593567">
    <property type="component" value="Unassembled WGS sequence"/>
</dbReference>
<keyword evidence="4" id="KW-0653">Protein transport</keyword>
<dbReference type="InterPro" id="IPR036871">
    <property type="entry name" value="PX_dom_sf"/>
</dbReference>
<dbReference type="GO" id="GO:0030659">
    <property type="term" value="C:cytoplasmic vesicle membrane"/>
    <property type="evidence" value="ECO:0007669"/>
    <property type="project" value="UniProtKB-SubCell"/>
</dbReference>
<keyword evidence="3" id="KW-0813">Transport</keyword>
<dbReference type="Pfam" id="PF00787">
    <property type="entry name" value="PX"/>
    <property type="match status" value="1"/>
</dbReference>
<dbReference type="PANTHER" id="PTHR15813:SF9">
    <property type="entry name" value="PX DOMAIN-CONTAINING PROTEIN"/>
    <property type="match status" value="1"/>
</dbReference>
<comment type="similarity">
    <text evidence="2">Belongs to the sorting nexin family.</text>
</comment>
<dbReference type="InterPro" id="IPR052467">
    <property type="entry name" value="Sorting_nexin_PX-domain"/>
</dbReference>
<dbReference type="SUPFAM" id="SSF64268">
    <property type="entry name" value="PX domain"/>
    <property type="match status" value="1"/>
</dbReference>
<dbReference type="EMBL" id="VXIV02000106">
    <property type="protein sequence ID" value="KAF6040747.1"/>
    <property type="molecule type" value="Genomic_DNA"/>
</dbReference>
<evidence type="ECO:0000256" key="2">
    <source>
        <dbReference type="ARBA" id="ARBA00010883"/>
    </source>
</evidence>
<dbReference type="AlphaFoldDB" id="A0A7J7KRH0"/>
<feature type="domain" description="PX" evidence="8">
    <location>
        <begin position="1"/>
        <end position="104"/>
    </location>
</feature>